<dbReference type="Proteomes" id="UP000612746">
    <property type="component" value="Unassembled WGS sequence"/>
</dbReference>
<organism evidence="1 2">
    <name type="scientific">Umbelopsis vinacea</name>
    <dbReference type="NCBI Taxonomy" id="44442"/>
    <lineage>
        <taxon>Eukaryota</taxon>
        <taxon>Fungi</taxon>
        <taxon>Fungi incertae sedis</taxon>
        <taxon>Mucoromycota</taxon>
        <taxon>Mucoromycotina</taxon>
        <taxon>Umbelopsidomycetes</taxon>
        <taxon>Umbelopsidales</taxon>
        <taxon>Umbelopsidaceae</taxon>
        <taxon>Umbelopsis</taxon>
    </lineage>
</organism>
<protein>
    <submittedName>
        <fullName evidence="1">Uncharacterized protein</fullName>
    </submittedName>
</protein>
<evidence type="ECO:0000313" key="1">
    <source>
        <dbReference type="EMBL" id="KAG2185170.1"/>
    </source>
</evidence>
<dbReference type="EMBL" id="JAEPRA010000005">
    <property type="protein sequence ID" value="KAG2185170.1"/>
    <property type="molecule type" value="Genomic_DNA"/>
</dbReference>
<keyword evidence="2" id="KW-1185">Reference proteome</keyword>
<accession>A0A8H7Q434</accession>
<sequence length="102" mass="11636">MRGSRCGSAVLGVVQGSRLLYLIPRQVQNCTTPGHRSGPNYATRPQLPKDKLDIVKQLFETCDEHYRQHQKRHSQGILCGICPGKTNTPSELWYYYELDMSI</sequence>
<dbReference type="AlphaFoldDB" id="A0A8H7Q434"/>
<evidence type="ECO:0000313" key="2">
    <source>
        <dbReference type="Proteomes" id="UP000612746"/>
    </source>
</evidence>
<name>A0A8H7Q434_9FUNG</name>
<comment type="caution">
    <text evidence="1">The sequence shown here is derived from an EMBL/GenBank/DDBJ whole genome shotgun (WGS) entry which is preliminary data.</text>
</comment>
<gene>
    <name evidence="1" type="ORF">INT44_001960</name>
</gene>
<reference evidence="1" key="1">
    <citation type="submission" date="2020-12" db="EMBL/GenBank/DDBJ databases">
        <title>Metabolic potential, ecology and presence of endohyphal bacteria is reflected in genomic diversity of Mucoromycotina.</title>
        <authorList>
            <person name="Muszewska A."/>
            <person name="Okrasinska A."/>
            <person name="Steczkiewicz K."/>
            <person name="Drgas O."/>
            <person name="Orlowska M."/>
            <person name="Perlinska-Lenart U."/>
            <person name="Aleksandrzak-Piekarczyk T."/>
            <person name="Szatraj K."/>
            <person name="Zielenkiewicz U."/>
            <person name="Pilsyk S."/>
            <person name="Malc E."/>
            <person name="Mieczkowski P."/>
            <person name="Kruszewska J.S."/>
            <person name="Biernat P."/>
            <person name="Pawlowska J."/>
        </authorList>
    </citation>
    <scope>NUCLEOTIDE SEQUENCE</scope>
    <source>
        <strain evidence="1">WA0000051536</strain>
    </source>
</reference>
<proteinExistence type="predicted"/>